<reference evidence="2 3" key="1">
    <citation type="journal article" date="2018" name="Mol. Biol. Evol.">
        <title>Broad Genomic Sampling Reveals a Smut Pathogenic Ancestry of the Fungal Clade Ustilaginomycotina.</title>
        <authorList>
            <person name="Kijpornyongpan T."/>
            <person name="Mondo S.J."/>
            <person name="Barry K."/>
            <person name="Sandor L."/>
            <person name="Lee J."/>
            <person name="Lipzen A."/>
            <person name="Pangilinan J."/>
            <person name="LaButti K."/>
            <person name="Hainaut M."/>
            <person name="Henrissat B."/>
            <person name="Grigoriev I.V."/>
            <person name="Spatafora J.W."/>
            <person name="Aime M.C."/>
        </authorList>
    </citation>
    <scope>NUCLEOTIDE SEQUENCE [LARGE SCALE GENOMIC DNA]</scope>
    <source>
        <strain evidence="2 3">MCA 4198</strain>
    </source>
</reference>
<sequence length="264" mass="29157">MVALGDLGQEHLARLHGNERKETRKEQIAKSARKILGPPLATGKGTPEQQQNRRDHSKRTMQTTLNKKLLKQINVPLTPKRRGRPPRQSAEDTTRLDNNLNGSGVESLETYADRTNHRSSVLDQEAQEPAARFVTKKRKHVEGETSTSKKPRTTHSSTPAQIATDALPLHAQPSSPSPLHPSPFHDLHTHPLPTDSPPARPSFSLPFDPFTPLVHDREYDKNLDGLKFLLSMPEHAPPSAPPEDAPPTASPPPGLDNKLPKDGF</sequence>
<accession>A0A316YGV6</accession>
<proteinExistence type="predicted"/>
<evidence type="ECO:0000256" key="1">
    <source>
        <dbReference type="SAM" id="MobiDB-lite"/>
    </source>
</evidence>
<feature type="compositionally biased region" description="Pro residues" evidence="1">
    <location>
        <begin position="235"/>
        <end position="254"/>
    </location>
</feature>
<keyword evidence="3" id="KW-1185">Reference proteome</keyword>
<dbReference type="EMBL" id="KZ819641">
    <property type="protein sequence ID" value="PWN86975.1"/>
    <property type="molecule type" value="Genomic_DNA"/>
</dbReference>
<feature type="region of interest" description="Disordered" evidence="1">
    <location>
        <begin position="230"/>
        <end position="264"/>
    </location>
</feature>
<dbReference type="Proteomes" id="UP000245768">
    <property type="component" value="Unassembled WGS sequence"/>
</dbReference>
<dbReference type="AlphaFoldDB" id="A0A316YGV6"/>
<dbReference type="GeneID" id="37044724"/>
<feature type="compositionally biased region" description="Polar residues" evidence="1">
    <location>
        <begin position="144"/>
        <end position="161"/>
    </location>
</feature>
<feature type="region of interest" description="Disordered" evidence="1">
    <location>
        <begin position="1"/>
        <end position="215"/>
    </location>
</feature>
<dbReference type="InParanoid" id="A0A316YGV6"/>
<evidence type="ECO:0000313" key="2">
    <source>
        <dbReference type="EMBL" id="PWN86975.1"/>
    </source>
</evidence>
<evidence type="ECO:0000313" key="3">
    <source>
        <dbReference type="Proteomes" id="UP000245768"/>
    </source>
</evidence>
<gene>
    <name evidence="2" type="ORF">FA10DRAFT_269595</name>
</gene>
<feature type="compositionally biased region" description="Basic and acidic residues" evidence="1">
    <location>
        <begin position="8"/>
        <end position="28"/>
    </location>
</feature>
<dbReference type="RefSeq" id="XP_025374173.1">
    <property type="nucleotide sequence ID" value="XM_025522808.1"/>
</dbReference>
<organism evidence="2 3">
    <name type="scientific">Acaromyces ingoldii</name>
    <dbReference type="NCBI Taxonomy" id="215250"/>
    <lineage>
        <taxon>Eukaryota</taxon>
        <taxon>Fungi</taxon>
        <taxon>Dikarya</taxon>
        <taxon>Basidiomycota</taxon>
        <taxon>Ustilaginomycotina</taxon>
        <taxon>Exobasidiomycetes</taxon>
        <taxon>Exobasidiales</taxon>
        <taxon>Cryptobasidiaceae</taxon>
        <taxon>Acaromyces</taxon>
    </lineage>
</organism>
<protein>
    <submittedName>
        <fullName evidence="2">Uncharacterized protein</fullName>
    </submittedName>
</protein>
<name>A0A316YGV6_9BASI</name>